<organism evidence="1">
    <name type="scientific">Medicago truncatula</name>
    <name type="common">Barrel medic</name>
    <name type="synonym">Medicago tribuloides</name>
    <dbReference type="NCBI Taxonomy" id="3880"/>
    <lineage>
        <taxon>Eukaryota</taxon>
        <taxon>Viridiplantae</taxon>
        <taxon>Streptophyta</taxon>
        <taxon>Embryophyta</taxon>
        <taxon>Tracheophyta</taxon>
        <taxon>Spermatophyta</taxon>
        <taxon>Magnoliopsida</taxon>
        <taxon>eudicotyledons</taxon>
        <taxon>Gunneridae</taxon>
        <taxon>Pentapetalae</taxon>
        <taxon>rosids</taxon>
        <taxon>fabids</taxon>
        <taxon>Fabales</taxon>
        <taxon>Fabaceae</taxon>
        <taxon>Papilionoideae</taxon>
        <taxon>50 kb inversion clade</taxon>
        <taxon>NPAAA clade</taxon>
        <taxon>Hologalegina</taxon>
        <taxon>IRL clade</taxon>
        <taxon>Trifolieae</taxon>
        <taxon>Medicago</taxon>
    </lineage>
</organism>
<dbReference type="EMBL" id="BT050905">
    <property type="protein sequence ID" value="ACJ83573.1"/>
    <property type="molecule type" value="mRNA"/>
</dbReference>
<proteinExistence type="evidence at transcript level"/>
<sequence length="17" mass="1871">MQGVDFFVLSIAKLVFG</sequence>
<protein>
    <submittedName>
        <fullName evidence="1">Uncharacterized protein</fullName>
    </submittedName>
</protein>
<evidence type="ECO:0000313" key="1">
    <source>
        <dbReference type="EMBL" id="ACJ83573.1"/>
    </source>
</evidence>
<name>B7FFX6_MEDTR</name>
<reference evidence="1" key="1">
    <citation type="submission" date="2008-12" db="EMBL/GenBank/DDBJ databases">
        <title>Medicago truncatula full length cdna cloning project.</title>
        <authorList>
            <person name="Moskal W."/>
            <person name="Chan A."/>
            <person name="Cheung F."/>
            <person name="Xiao Y."/>
            <person name="Town C.D."/>
        </authorList>
    </citation>
    <scope>NUCLEOTIDE SEQUENCE</scope>
</reference>
<dbReference type="AlphaFoldDB" id="B7FFX6"/>
<accession>B7FFX6</accession>